<keyword evidence="2" id="KW-1185">Reference proteome</keyword>
<gene>
    <name evidence="1" type="ORF">EB812_04190</name>
</gene>
<comment type="caution">
    <text evidence="1">The sequence shown here is derived from an EMBL/GenBank/DDBJ whole genome shotgun (WGS) entry which is preliminary data.</text>
</comment>
<reference evidence="1 2" key="1">
    <citation type="submission" date="2018-12" db="EMBL/GenBank/DDBJ databases">
        <title>First genome draft of Desulfovibrio legallis sp. nov.</title>
        <authorList>
            <person name="Ben Dhia O."/>
            <person name="Najjari A."/>
            <person name="Ferjani R."/>
            <person name="Fhoula I."/>
            <person name="Fardeau M.-L."/>
            <person name="Boudabbous A."/>
            <person name="Ouzari H.I."/>
        </authorList>
    </citation>
    <scope>NUCLEOTIDE SEQUENCE [LARGE SCALE GENOMIC DNA]</scope>
    <source>
        <strain evidence="1 2">H1T</strain>
    </source>
</reference>
<sequence length="85" mass="8479">MEISNINAANPFNFVLPEKDGSGSAAPAASAAVGDVVSLSTADLLTDAEAEGVLHETQGMILGDSAGALAAHSLNQSRVFALLGL</sequence>
<dbReference type="EMBL" id="SIXC01000004">
    <property type="protein sequence ID" value="TBH80790.1"/>
    <property type="molecule type" value="Genomic_DNA"/>
</dbReference>
<organism evidence="1 2">
    <name type="scientific">Desulfovibrio legallii</name>
    <dbReference type="NCBI Taxonomy" id="571438"/>
    <lineage>
        <taxon>Bacteria</taxon>
        <taxon>Pseudomonadati</taxon>
        <taxon>Thermodesulfobacteriota</taxon>
        <taxon>Desulfovibrionia</taxon>
        <taxon>Desulfovibrionales</taxon>
        <taxon>Desulfovibrionaceae</taxon>
        <taxon>Desulfovibrio</taxon>
    </lineage>
</organism>
<dbReference type="Proteomes" id="UP000292919">
    <property type="component" value="Unassembled WGS sequence"/>
</dbReference>
<evidence type="ECO:0000313" key="1">
    <source>
        <dbReference type="EMBL" id="TBH80790.1"/>
    </source>
</evidence>
<proteinExistence type="predicted"/>
<dbReference type="RefSeq" id="WP_118229379.1">
    <property type="nucleotide sequence ID" value="NZ_DBFBQU010000176.1"/>
</dbReference>
<accession>A0A6H3FF52</accession>
<name>A0A6H3FF52_9BACT</name>
<protein>
    <submittedName>
        <fullName evidence="1">Uncharacterized protein</fullName>
    </submittedName>
</protein>
<dbReference type="AlphaFoldDB" id="A0A6H3FF52"/>
<evidence type="ECO:0000313" key="2">
    <source>
        <dbReference type="Proteomes" id="UP000292919"/>
    </source>
</evidence>